<dbReference type="AlphaFoldDB" id="T1H9C1"/>
<dbReference type="GO" id="GO:0006313">
    <property type="term" value="P:DNA transposition"/>
    <property type="evidence" value="ECO:0007669"/>
    <property type="project" value="InterPro"/>
</dbReference>
<dbReference type="OMA" id="PIESWHM"/>
<proteinExistence type="predicted"/>
<dbReference type="EnsemblMetazoa" id="RPRC000623-RA">
    <property type="protein sequence ID" value="RPRC000623-PA"/>
    <property type="gene ID" value="RPRC000623"/>
</dbReference>
<name>T1H9C1_RHOPR</name>
<dbReference type="GO" id="GO:0015074">
    <property type="term" value="P:DNA integration"/>
    <property type="evidence" value="ECO:0007669"/>
    <property type="project" value="InterPro"/>
</dbReference>
<reference evidence="2" key="1">
    <citation type="submission" date="2015-05" db="UniProtKB">
        <authorList>
            <consortium name="EnsemblMetazoa"/>
        </authorList>
    </citation>
    <scope>IDENTIFICATION</scope>
</reference>
<sequence>MGKCLNKPRKFRPNILTARECRNIVHEATINPSSSAWQLVEKMEKTSQKSVSLATVKRVLNQADLHGRVPKGKPFITELNRRKEARIRLNLLNIPIESWHMYYLVMKAK</sequence>
<evidence type="ECO:0000313" key="2">
    <source>
        <dbReference type="EnsemblMetazoa" id="RPRC000623-PA"/>
    </source>
</evidence>
<feature type="domain" description="Transposase Tc1-like" evidence="1">
    <location>
        <begin position="21"/>
        <end position="83"/>
    </location>
</feature>
<dbReference type="Proteomes" id="UP000015103">
    <property type="component" value="Unassembled WGS sequence"/>
</dbReference>
<dbReference type="InParanoid" id="T1H9C1"/>
<accession>T1H9C1</accession>
<keyword evidence="3" id="KW-1185">Reference proteome</keyword>
<evidence type="ECO:0000313" key="3">
    <source>
        <dbReference type="Proteomes" id="UP000015103"/>
    </source>
</evidence>
<dbReference type="VEuPathDB" id="VectorBase:RPRC000623"/>
<evidence type="ECO:0000259" key="1">
    <source>
        <dbReference type="Pfam" id="PF01498"/>
    </source>
</evidence>
<dbReference type="Pfam" id="PF01498">
    <property type="entry name" value="HTH_Tnp_Tc3_2"/>
    <property type="match status" value="1"/>
</dbReference>
<dbReference type="GO" id="GO:0003677">
    <property type="term" value="F:DNA binding"/>
    <property type="evidence" value="ECO:0007669"/>
    <property type="project" value="InterPro"/>
</dbReference>
<dbReference type="HOGENOM" id="CLU_2190592_0_0_1"/>
<dbReference type="InterPro" id="IPR002492">
    <property type="entry name" value="Transposase_Tc1-like"/>
</dbReference>
<dbReference type="EMBL" id="ACPB03023036">
    <property type="status" value="NOT_ANNOTATED_CDS"/>
    <property type="molecule type" value="Genomic_DNA"/>
</dbReference>
<organism evidence="2 3">
    <name type="scientific">Rhodnius prolixus</name>
    <name type="common">Triatomid bug</name>
    <dbReference type="NCBI Taxonomy" id="13249"/>
    <lineage>
        <taxon>Eukaryota</taxon>
        <taxon>Metazoa</taxon>
        <taxon>Ecdysozoa</taxon>
        <taxon>Arthropoda</taxon>
        <taxon>Hexapoda</taxon>
        <taxon>Insecta</taxon>
        <taxon>Pterygota</taxon>
        <taxon>Neoptera</taxon>
        <taxon>Paraneoptera</taxon>
        <taxon>Hemiptera</taxon>
        <taxon>Heteroptera</taxon>
        <taxon>Panheteroptera</taxon>
        <taxon>Cimicomorpha</taxon>
        <taxon>Reduviidae</taxon>
        <taxon>Triatominae</taxon>
        <taxon>Rhodnius</taxon>
    </lineage>
</organism>
<protein>
    <submittedName>
        <fullName evidence="2">HTH_Tnp_Tc3_2 domain-containing protein</fullName>
    </submittedName>
</protein>